<feature type="transmembrane region" description="Helical" evidence="9">
    <location>
        <begin position="59"/>
        <end position="79"/>
    </location>
</feature>
<feature type="transmembrane region" description="Helical" evidence="9">
    <location>
        <begin position="204"/>
        <end position="223"/>
    </location>
</feature>
<evidence type="ECO:0000256" key="3">
    <source>
        <dbReference type="ARBA" id="ARBA00022448"/>
    </source>
</evidence>
<keyword evidence="12" id="KW-1185">Reference proteome</keyword>
<evidence type="ECO:0000259" key="10">
    <source>
        <dbReference type="PROSITE" id="PS50928"/>
    </source>
</evidence>
<evidence type="ECO:0000313" key="12">
    <source>
        <dbReference type="Proteomes" id="UP001165679"/>
    </source>
</evidence>
<feature type="transmembrane region" description="Helical" evidence="9">
    <location>
        <begin position="20"/>
        <end position="47"/>
    </location>
</feature>
<evidence type="ECO:0000256" key="1">
    <source>
        <dbReference type="ARBA" id="ARBA00004429"/>
    </source>
</evidence>
<comment type="subcellular location">
    <subcellularLocation>
        <location evidence="1">Cell inner membrane</location>
        <topology evidence="1">Multi-pass membrane protein</topology>
    </subcellularLocation>
    <subcellularLocation>
        <location evidence="9">Cell membrane</location>
        <topology evidence="9">Multi-pass membrane protein</topology>
    </subcellularLocation>
</comment>
<dbReference type="RefSeq" id="WP_264712969.1">
    <property type="nucleotide sequence ID" value="NZ_JAPDNT010000003.1"/>
</dbReference>
<dbReference type="Proteomes" id="UP001165679">
    <property type="component" value="Unassembled WGS sequence"/>
</dbReference>
<feature type="transmembrane region" description="Helical" evidence="9">
    <location>
        <begin position="99"/>
        <end position="118"/>
    </location>
</feature>
<sequence>MATYFTLIGFGPNGWGWQLAYATFLTLSVSACAFATGLGFGTLGAWAKLSGSAVAGRAGDVYTTVVRGIPDLLVVYLFYFGGSQVMTAVARMLGQQGFWGLNGFMVGTLAVGIVSGAYQTEVIRGGYLAIPRGEIEAARAVGMGRLLMLRRIIAPRALRYAMPGIGNVWQQVLKESALISVTGLAEIMRQIHVGAGSTRLPFDFYITGFMLYLMLTTVSGFAFRGAEGWTLRSERRA</sequence>
<dbReference type="NCBIfam" id="TIGR01726">
    <property type="entry name" value="HEQRo_perm_3TM"/>
    <property type="match status" value="1"/>
</dbReference>
<feature type="domain" description="ABC transmembrane type-1" evidence="10">
    <location>
        <begin position="23"/>
        <end position="223"/>
    </location>
</feature>
<dbReference type="EMBL" id="JAPDNT010000003">
    <property type="protein sequence ID" value="MCW3474342.1"/>
    <property type="molecule type" value="Genomic_DNA"/>
</dbReference>
<keyword evidence="7 9" id="KW-1133">Transmembrane helix</keyword>
<dbReference type="PANTHER" id="PTHR30133:SF2">
    <property type="entry name" value="ARGININE ABC TRANSPORTER PERMEASE PROTEIN ARTQ"/>
    <property type="match status" value="1"/>
</dbReference>
<accession>A0AA41YRU0</accession>
<protein>
    <submittedName>
        <fullName evidence="11">ABC transporter permease subunit</fullName>
    </submittedName>
</protein>
<reference evidence="11" key="1">
    <citation type="submission" date="2022-09" db="EMBL/GenBank/DDBJ databases">
        <title>Rhodovastum sp. nov. RN2-1 isolated from soil in Seongnam, South Korea.</title>
        <authorList>
            <person name="Le N.T."/>
        </authorList>
    </citation>
    <scope>NUCLEOTIDE SEQUENCE</scope>
    <source>
        <strain evidence="11">RN2-1</strain>
    </source>
</reference>
<dbReference type="SUPFAM" id="SSF161098">
    <property type="entry name" value="MetI-like"/>
    <property type="match status" value="1"/>
</dbReference>
<dbReference type="GO" id="GO:0043190">
    <property type="term" value="C:ATP-binding cassette (ABC) transporter complex"/>
    <property type="evidence" value="ECO:0007669"/>
    <property type="project" value="InterPro"/>
</dbReference>
<keyword evidence="4" id="KW-1003">Cell membrane</keyword>
<dbReference type="InterPro" id="IPR010065">
    <property type="entry name" value="AA_ABC_transptr_permease_3TM"/>
</dbReference>
<evidence type="ECO:0000256" key="8">
    <source>
        <dbReference type="ARBA" id="ARBA00023136"/>
    </source>
</evidence>
<evidence type="ECO:0000256" key="5">
    <source>
        <dbReference type="ARBA" id="ARBA00022519"/>
    </source>
</evidence>
<comment type="similarity">
    <text evidence="2">Belongs to the binding-protein-dependent transport system permease family. HisMQ subfamily.</text>
</comment>
<evidence type="ECO:0000256" key="6">
    <source>
        <dbReference type="ARBA" id="ARBA00022692"/>
    </source>
</evidence>
<keyword evidence="3 9" id="KW-0813">Transport</keyword>
<evidence type="ECO:0000313" key="11">
    <source>
        <dbReference type="EMBL" id="MCW3474342.1"/>
    </source>
</evidence>
<dbReference type="InterPro" id="IPR035906">
    <property type="entry name" value="MetI-like_sf"/>
</dbReference>
<dbReference type="Pfam" id="PF00528">
    <property type="entry name" value="BPD_transp_1"/>
    <property type="match status" value="1"/>
</dbReference>
<evidence type="ECO:0000256" key="2">
    <source>
        <dbReference type="ARBA" id="ARBA00010072"/>
    </source>
</evidence>
<evidence type="ECO:0000256" key="7">
    <source>
        <dbReference type="ARBA" id="ARBA00022989"/>
    </source>
</evidence>
<dbReference type="PANTHER" id="PTHR30133">
    <property type="entry name" value="CATIONIC AMINO ACID TRANSPORTER, MEMBRANE COMPONENT"/>
    <property type="match status" value="1"/>
</dbReference>
<keyword evidence="6 9" id="KW-0812">Transmembrane</keyword>
<dbReference type="PROSITE" id="PS50928">
    <property type="entry name" value="ABC_TM1"/>
    <property type="match status" value="1"/>
</dbReference>
<evidence type="ECO:0000256" key="9">
    <source>
        <dbReference type="RuleBase" id="RU363032"/>
    </source>
</evidence>
<dbReference type="InterPro" id="IPR051613">
    <property type="entry name" value="ABC_transp_permease_HisMQ"/>
</dbReference>
<keyword evidence="5" id="KW-0997">Cell inner membrane</keyword>
<gene>
    <name evidence="11" type="ORF">OL599_07085</name>
</gene>
<dbReference type="CDD" id="cd06261">
    <property type="entry name" value="TM_PBP2"/>
    <property type="match status" value="1"/>
</dbReference>
<proteinExistence type="inferred from homology"/>
<comment type="caution">
    <text evidence="11">The sequence shown here is derived from an EMBL/GenBank/DDBJ whole genome shotgun (WGS) entry which is preliminary data.</text>
</comment>
<name>A0AA41YRU0_9PROT</name>
<evidence type="ECO:0000256" key="4">
    <source>
        <dbReference type="ARBA" id="ARBA00022475"/>
    </source>
</evidence>
<organism evidence="11 12">
    <name type="scientific">Limobrevibacterium gyesilva</name>
    <dbReference type="NCBI Taxonomy" id="2991712"/>
    <lineage>
        <taxon>Bacteria</taxon>
        <taxon>Pseudomonadati</taxon>
        <taxon>Pseudomonadota</taxon>
        <taxon>Alphaproteobacteria</taxon>
        <taxon>Acetobacterales</taxon>
        <taxon>Acetobacteraceae</taxon>
        <taxon>Limobrevibacterium</taxon>
    </lineage>
</organism>
<dbReference type="AlphaFoldDB" id="A0AA41YRU0"/>
<dbReference type="Gene3D" id="1.10.3720.10">
    <property type="entry name" value="MetI-like"/>
    <property type="match status" value="1"/>
</dbReference>
<dbReference type="GO" id="GO:0022857">
    <property type="term" value="F:transmembrane transporter activity"/>
    <property type="evidence" value="ECO:0007669"/>
    <property type="project" value="InterPro"/>
</dbReference>
<reference evidence="11" key="2">
    <citation type="submission" date="2022-10" db="EMBL/GenBank/DDBJ databases">
        <authorList>
            <person name="Trinh H.N."/>
        </authorList>
    </citation>
    <scope>NUCLEOTIDE SEQUENCE</scope>
    <source>
        <strain evidence="11">RN2-1</strain>
    </source>
</reference>
<dbReference type="InterPro" id="IPR000515">
    <property type="entry name" value="MetI-like"/>
</dbReference>
<keyword evidence="8 9" id="KW-0472">Membrane</keyword>